<evidence type="ECO:0000313" key="1">
    <source>
        <dbReference type="EMBL" id="URD82245.1"/>
    </source>
</evidence>
<sequence>MPSRTTSCKRAYRVPSPSMMRSLRDSSLRSSSLTLCRTTCYSGDTE</sequence>
<reference evidence="1" key="1">
    <citation type="submission" date="2022-05" db="EMBL/GenBank/DDBJ databases">
        <title>The Musa troglodytarum L. genome provides insights into the mechanism of non-climacteric behaviour and enrichment of carotenoids.</title>
        <authorList>
            <person name="Wang J."/>
        </authorList>
    </citation>
    <scope>NUCLEOTIDE SEQUENCE</scope>
    <source>
        <tissue evidence="1">Leaf</tissue>
    </source>
</reference>
<gene>
    <name evidence="1" type="ORF">MUK42_07579</name>
</gene>
<proteinExistence type="predicted"/>
<name>A0A9E7JID1_9LILI</name>
<organism evidence="1 2">
    <name type="scientific">Musa troglodytarum</name>
    <name type="common">fe'i banana</name>
    <dbReference type="NCBI Taxonomy" id="320322"/>
    <lineage>
        <taxon>Eukaryota</taxon>
        <taxon>Viridiplantae</taxon>
        <taxon>Streptophyta</taxon>
        <taxon>Embryophyta</taxon>
        <taxon>Tracheophyta</taxon>
        <taxon>Spermatophyta</taxon>
        <taxon>Magnoliopsida</taxon>
        <taxon>Liliopsida</taxon>
        <taxon>Zingiberales</taxon>
        <taxon>Musaceae</taxon>
        <taxon>Musa</taxon>
    </lineage>
</organism>
<protein>
    <submittedName>
        <fullName evidence="1">Uncharacterized protein</fullName>
    </submittedName>
</protein>
<dbReference type="EMBL" id="CP097503">
    <property type="protein sequence ID" value="URD82245.1"/>
    <property type="molecule type" value="Genomic_DNA"/>
</dbReference>
<keyword evidence="2" id="KW-1185">Reference proteome</keyword>
<dbReference type="AlphaFoldDB" id="A0A9E7JID1"/>
<accession>A0A9E7JID1</accession>
<evidence type="ECO:0000313" key="2">
    <source>
        <dbReference type="Proteomes" id="UP001055439"/>
    </source>
</evidence>
<dbReference type="Proteomes" id="UP001055439">
    <property type="component" value="Chromosome 10"/>
</dbReference>